<proteinExistence type="predicted"/>
<evidence type="ECO:0000313" key="2">
    <source>
        <dbReference type="Proteomes" id="UP000004382"/>
    </source>
</evidence>
<protein>
    <submittedName>
        <fullName evidence="1">Uncharacterized protein</fullName>
    </submittedName>
</protein>
<dbReference type="Proteomes" id="UP000004382">
    <property type="component" value="Unassembled WGS sequence"/>
</dbReference>
<accession>H1KHD6</accession>
<gene>
    <name evidence="1" type="ORF">MetexDRAFT_2048</name>
</gene>
<dbReference type="EMBL" id="AGJK01000041">
    <property type="protein sequence ID" value="EHP93088.1"/>
    <property type="molecule type" value="Genomic_DNA"/>
</dbReference>
<reference evidence="1 2" key="1">
    <citation type="submission" date="2011-09" db="EMBL/GenBank/DDBJ databases">
        <title>The draft genome of Methylobacterium extorquens DSM 13060.</title>
        <authorList>
            <consortium name="US DOE Joint Genome Institute (JGI-PGF)"/>
            <person name="Lucas S."/>
            <person name="Han J."/>
            <person name="Lapidus A."/>
            <person name="Cheng J.-F."/>
            <person name="Goodwin L."/>
            <person name="Pitluck S."/>
            <person name="Peters L."/>
            <person name="Land M.L."/>
            <person name="Hauser L."/>
            <person name="Koskimaki J."/>
            <person name="Halonen O."/>
            <person name="Pirttila A."/>
            <person name="Frank C."/>
            <person name="Woyke T.J."/>
        </authorList>
    </citation>
    <scope>NUCLEOTIDE SEQUENCE [LARGE SCALE GENOMIC DNA]</scope>
    <source>
        <strain evidence="1 2">DSM 13060</strain>
    </source>
</reference>
<sequence precursor="true">MRRMRASAGILRTLAALITPNRAVVRALSGG</sequence>
<dbReference type="AlphaFoldDB" id="H1KHD6"/>
<name>H1KHD6_METEX</name>
<evidence type="ECO:0000313" key="1">
    <source>
        <dbReference type="EMBL" id="EHP93088.1"/>
    </source>
</evidence>
<comment type="caution">
    <text evidence="1">The sequence shown here is derived from an EMBL/GenBank/DDBJ whole genome shotgun (WGS) entry which is preliminary data.</text>
</comment>
<organism evidence="1 2">
    <name type="scientific">Methylorubrum extorquens DSM 13060</name>
    <dbReference type="NCBI Taxonomy" id="882800"/>
    <lineage>
        <taxon>Bacteria</taxon>
        <taxon>Pseudomonadati</taxon>
        <taxon>Pseudomonadota</taxon>
        <taxon>Alphaproteobacteria</taxon>
        <taxon>Hyphomicrobiales</taxon>
        <taxon>Methylobacteriaceae</taxon>
        <taxon>Methylorubrum</taxon>
    </lineage>
</organism>